<feature type="region of interest" description="Disordered" evidence="1">
    <location>
        <begin position="416"/>
        <end position="542"/>
    </location>
</feature>
<accession>A0AAV0BF32</accession>
<evidence type="ECO:0000256" key="1">
    <source>
        <dbReference type="SAM" id="MobiDB-lite"/>
    </source>
</evidence>
<feature type="region of interest" description="Disordered" evidence="1">
    <location>
        <begin position="1"/>
        <end position="28"/>
    </location>
</feature>
<proteinExistence type="predicted"/>
<gene>
    <name evidence="3" type="ORF">PPACK8108_LOCUS18953</name>
    <name evidence="2" type="ORF">PPACK8108_LOCUS9241</name>
</gene>
<protein>
    <submittedName>
        <fullName evidence="3">Expressed protein</fullName>
    </submittedName>
</protein>
<feature type="compositionally biased region" description="Acidic residues" evidence="1">
    <location>
        <begin position="416"/>
        <end position="437"/>
    </location>
</feature>
<feature type="compositionally biased region" description="Low complexity" evidence="1">
    <location>
        <begin position="115"/>
        <end position="129"/>
    </location>
</feature>
<keyword evidence="4" id="KW-1185">Reference proteome</keyword>
<dbReference type="EMBL" id="CALTRL010005572">
    <property type="protein sequence ID" value="CAH7684632.1"/>
    <property type="molecule type" value="Genomic_DNA"/>
</dbReference>
<organism evidence="3 4">
    <name type="scientific">Phakopsora pachyrhizi</name>
    <name type="common">Asian soybean rust disease fungus</name>
    <dbReference type="NCBI Taxonomy" id="170000"/>
    <lineage>
        <taxon>Eukaryota</taxon>
        <taxon>Fungi</taxon>
        <taxon>Dikarya</taxon>
        <taxon>Basidiomycota</taxon>
        <taxon>Pucciniomycotina</taxon>
        <taxon>Pucciniomycetes</taxon>
        <taxon>Pucciniales</taxon>
        <taxon>Phakopsoraceae</taxon>
        <taxon>Phakopsora</taxon>
    </lineage>
</organism>
<dbReference type="Proteomes" id="UP001153365">
    <property type="component" value="Unassembled WGS sequence"/>
</dbReference>
<feature type="compositionally biased region" description="Low complexity" evidence="1">
    <location>
        <begin position="76"/>
        <end position="106"/>
    </location>
</feature>
<dbReference type="AlphaFoldDB" id="A0AAV0BF32"/>
<evidence type="ECO:0000313" key="4">
    <source>
        <dbReference type="Proteomes" id="UP001153365"/>
    </source>
</evidence>
<evidence type="ECO:0000313" key="2">
    <source>
        <dbReference type="EMBL" id="CAH7674330.1"/>
    </source>
</evidence>
<feature type="compositionally biased region" description="Low complexity" evidence="1">
    <location>
        <begin position="147"/>
        <end position="168"/>
    </location>
</feature>
<reference evidence="3" key="1">
    <citation type="submission" date="2022-06" db="EMBL/GenBank/DDBJ databases">
        <authorList>
            <consortium name="SYNGENTA / RWTH Aachen University"/>
        </authorList>
    </citation>
    <scope>NUCLEOTIDE SEQUENCE</scope>
</reference>
<feature type="region of interest" description="Disordered" evidence="1">
    <location>
        <begin position="62"/>
        <end position="180"/>
    </location>
</feature>
<evidence type="ECO:0000313" key="3">
    <source>
        <dbReference type="EMBL" id="CAH7684632.1"/>
    </source>
</evidence>
<sequence length="648" mass="71348">MNHPLNLPSKISSSPQLPMLNLVPPSIASDDQSISTHILDHHHPSDLNSSNAIQVMSKIVPSNQKHRQTDKKNNPSSSSSSDTSSSSDSASSSSLKSTHTSTTSSSFQPHHTHSDLNSNLHNDLLANSAGTGNNKPKRQNLPHLQTPPLNFSGSLPSPSNLSPTQSLNFNRGSISPTKHPHDDQLLLKAFEEGCKKMFYSGDPSATRAVEQIIKNLPAGSKATFTKQMALVRSRFHRDAASNRRAQVDQLLVNILPSSVIIKTVGNDTSLAALRSPRARHERLNLTKKFIDSHCVRNMVGVHPFFGSLCAVLYLLSLPARKGGSGKRRVEWDIDLALFCEAGGEIFLKESINFLKGVLGFEDHLKVLAAPSLKTTSIFSGTEEALDEEDQDGDIDIVIGHADGDDGLTLEERQELELDVEEKDSSELESGERDEEGPFADAQSSVLAEEQAPHFLKGKQARERTVSDPFLDPMEQVQYPTPKRPYCPVNQPSPTITVSLADDGDPDVSMIEMSYRDSNSSTPKASGAQRKRSPTQNSLDEPIESEVRIFRSPSYLTAPELRELVACFPSFISVRTKALKFDSTGVLDSSGNNQKIKNRRKARSCKNAEQSTRYVGHGMIRISVFEKDGGWKGNWVERFKMMIYRFLGI</sequence>
<dbReference type="EMBL" id="CALTRL010001975">
    <property type="protein sequence ID" value="CAH7674330.1"/>
    <property type="molecule type" value="Genomic_DNA"/>
</dbReference>
<name>A0AAV0BF32_PHAPC</name>
<comment type="caution">
    <text evidence="3">The sequence shown here is derived from an EMBL/GenBank/DDBJ whole genome shotgun (WGS) entry which is preliminary data.</text>
</comment>